<dbReference type="EMBL" id="JAGSOJ010000006">
    <property type="protein sequence ID" value="MCM1992539.1"/>
    <property type="molecule type" value="Genomic_DNA"/>
</dbReference>
<proteinExistence type="predicted"/>
<dbReference type="RefSeq" id="WP_250861702.1">
    <property type="nucleotide sequence ID" value="NZ_JAGSOJ010000006.1"/>
</dbReference>
<dbReference type="AlphaFoldDB" id="A0A9J6P7D9"/>
<name>A0A9J6P7D9_9CLOT</name>
<feature type="signal peptide" evidence="1">
    <location>
        <begin position="1"/>
        <end position="26"/>
    </location>
</feature>
<keyword evidence="3" id="KW-1185">Reference proteome</keyword>
<organism evidence="2 3">
    <name type="scientific">Oceanirhabdus seepicola</name>
    <dbReference type="NCBI Taxonomy" id="2828781"/>
    <lineage>
        <taxon>Bacteria</taxon>
        <taxon>Bacillati</taxon>
        <taxon>Bacillota</taxon>
        <taxon>Clostridia</taxon>
        <taxon>Eubacteriales</taxon>
        <taxon>Clostridiaceae</taxon>
        <taxon>Oceanirhabdus</taxon>
    </lineage>
</organism>
<evidence type="ECO:0000313" key="3">
    <source>
        <dbReference type="Proteomes" id="UP001056429"/>
    </source>
</evidence>
<feature type="chain" id="PRO_5039900825" description="Secreted protein" evidence="1">
    <location>
        <begin position="27"/>
        <end position="159"/>
    </location>
</feature>
<dbReference type="Proteomes" id="UP001056429">
    <property type="component" value="Unassembled WGS sequence"/>
</dbReference>
<accession>A0A9J6P7D9</accession>
<evidence type="ECO:0008006" key="4">
    <source>
        <dbReference type="Google" id="ProtNLM"/>
    </source>
</evidence>
<evidence type="ECO:0000256" key="1">
    <source>
        <dbReference type="SAM" id="SignalP"/>
    </source>
</evidence>
<sequence>MKKTKVLTTALASLLLVTNLSTTALALSDNNRTLAPKNPINRSVTKPIDGSYYEVDRKYHTFHNKSDKAIMSAVEQLGIWFLPGKYLKGAKKVITTGFGLYAADRMEIIESIPDVVYLESIKYEGRGADGNQYVSIYMNYYSDSNFENIISSDWYTVRK</sequence>
<protein>
    <recommendedName>
        <fullName evidence="4">Secreted protein</fullName>
    </recommendedName>
</protein>
<reference evidence="2" key="1">
    <citation type="journal article" date="2021" name="mSystems">
        <title>Bacteria and Archaea Synergistically Convert Glycine Betaine to Biogenic Methane in the Formosa Cold Seep of the South China Sea.</title>
        <authorList>
            <person name="Li L."/>
            <person name="Zhang W."/>
            <person name="Zhang S."/>
            <person name="Song L."/>
            <person name="Sun Q."/>
            <person name="Zhang H."/>
            <person name="Xiang H."/>
            <person name="Dong X."/>
        </authorList>
    </citation>
    <scope>NUCLEOTIDE SEQUENCE</scope>
    <source>
        <strain evidence="2">ZWT</strain>
    </source>
</reference>
<keyword evidence="1" id="KW-0732">Signal</keyword>
<reference evidence="2" key="2">
    <citation type="submission" date="2021-04" db="EMBL/GenBank/DDBJ databases">
        <authorList>
            <person name="Dong X."/>
        </authorList>
    </citation>
    <scope>NUCLEOTIDE SEQUENCE</scope>
    <source>
        <strain evidence="2">ZWT</strain>
    </source>
</reference>
<comment type="caution">
    <text evidence="2">The sequence shown here is derived from an EMBL/GenBank/DDBJ whole genome shotgun (WGS) entry which is preliminary data.</text>
</comment>
<gene>
    <name evidence="2" type="ORF">KDK92_22725</name>
</gene>
<evidence type="ECO:0000313" key="2">
    <source>
        <dbReference type="EMBL" id="MCM1992539.1"/>
    </source>
</evidence>